<feature type="region of interest" description="Disordered" evidence="1">
    <location>
        <begin position="195"/>
        <end position="260"/>
    </location>
</feature>
<feature type="compositionally biased region" description="Polar residues" evidence="1">
    <location>
        <begin position="412"/>
        <end position="439"/>
    </location>
</feature>
<evidence type="ECO:0000313" key="3">
    <source>
        <dbReference type="Proteomes" id="UP000269721"/>
    </source>
</evidence>
<feature type="compositionally biased region" description="Acidic residues" evidence="1">
    <location>
        <begin position="321"/>
        <end position="336"/>
    </location>
</feature>
<evidence type="ECO:0000256" key="1">
    <source>
        <dbReference type="SAM" id="MobiDB-lite"/>
    </source>
</evidence>
<feature type="region of interest" description="Disordered" evidence="1">
    <location>
        <begin position="21"/>
        <end position="55"/>
    </location>
</feature>
<dbReference type="Proteomes" id="UP000269721">
    <property type="component" value="Unassembled WGS sequence"/>
</dbReference>
<feature type="region of interest" description="Disordered" evidence="1">
    <location>
        <begin position="298"/>
        <end position="349"/>
    </location>
</feature>
<sequence>MDSVKLEMDFDLVTSFTYTPLPGYAAGPPHLPSSTLRDAKPSADYDVTASRGDDDDLYAVPYSLWPAAAANEPSFGQYPPGSPVSPSSSRASSPLAPRNPAPRDLFIHIKSERSPFLYDPFPGIGEDPRTSAFPSASSSSSYPSICSPSPSLSSSLDPTLPSPHESDSMFWDSSPISYEPDDERGYFWYHSATASASPSGMQSPVGYLPSSSACTSGTTSPERSYIDPHVIHNDNGVFAADPESDNEDDYGEDYDDYDDHESRMLGASSVEPFHLNPASPAAEIPYTQPFHPVELFAADPASDDEYVETIPREHPSHSLDFDVDDVSSDSEDDDDASMPAAPDRATVRVESPRAWINADSMLSSASAQTCTVPAIVTLYPSMLFPQPRSKISRPPLTVSGPSPAASSSSCSTDQAPTNSTPINAHTSSASTLVASSPFM</sequence>
<feature type="region of interest" description="Disordered" evidence="1">
    <location>
        <begin position="118"/>
        <end position="175"/>
    </location>
</feature>
<proteinExistence type="predicted"/>
<protein>
    <submittedName>
        <fullName evidence="2">Uncharacterized protein</fullName>
    </submittedName>
</protein>
<reference evidence="3" key="1">
    <citation type="journal article" date="2018" name="Nat. Microbiol.">
        <title>Leveraging single-cell genomics to expand the fungal tree of life.</title>
        <authorList>
            <person name="Ahrendt S.R."/>
            <person name="Quandt C.A."/>
            <person name="Ciobanu D."/>
            <person name="Clum A."/>
            <person name="Salamov A."/>
            <person name="Andreopoulos B."/>
            <person name="Cheng J.F."/>
            <person name="Woyke T."/>
            <person name="Pelin A."/>
            <person name="Henrissat B."/>
            <person name="Reynolds N.K."/>
            <person name="Benny G.L."/>
            <person name="Smith M.E."/>
            <person name="James T.Y."/>
            <person name="Grigoriev I.V."/>
        </authorList>
    </citation>
    <scope>NUCLEOTIDE SEQUENCE [LARGE SCALE GENOMIC DNA]</scope>
</reference>
<feature type="region of interest" description="Disordered" evidence="1">
    <location>
        <begin position="389"/>
        <end position="439"/>
    </location>
</feature>
<feature type="compositionally biased region" description="Polar residues" evidence="1">
    <location>
        <begin position="209"/>
        <end position="222"/>
    </location>
</feature>
<evidence type="ECO:0000313" key="2">
    <source>
        <dbReference type="EMBL" id="RKO92077.1"/>
    </source>
</evidence>
<feature type="compositionally biased region" description="Low complexity" evidence="1">
    <location>
        <begin position="84"/>
        <end position="98"/>
    </location>
</feature>
<dbReference type="EMBL" id="KZ994786">
    <property type="protein sequence ID" value="RKO92077.1"/>
    <property type="molecule type" value="Genomic_DNA"/>
</dbReference>
<gene>
    <name evidence="2" type="ORF">BDK51DRAFT_45011</name>
</gene>
<feature type="compositionally biased region" description="Acidic residues" evidence="1">
    <location>
        <begin position="242"/>
        <end position="259"/>
    </location>
</feature>
<keyword evidence="3" id="KW-1185">Reference proteome</keyword>
<name>A0A4V1IS25_9FUNG</name>
<feature type="compositionally biased region" description="Low complexity" evidence="1">
    <location>
        <begin position="399"/>
        <end position="411"/>
    </location>
</feature>
<organism evidence="2 3">
    <name type="scientific">Blyttiomyces helicus</name>
    <dbReference type="NCBI Taxonomy" id="388810"/>
    <lineage>
        <taxon>Eukaryota</taxon>
        <taxon>Fungi</taxon>
        <taxon>Fungi incertae sedis</taxon>
        <taxon>Chytridiomycota</taxon>
        <taxon>Chytridiomycota incertae sedis</taxon>
        <taxon>Chytridiomycetes</taxon>
        <taxon>Chytridiomycetes incertae sedis</taxon>
        <taxon>Blyttiomyces</taxon>
    </lineage>
</organism>
<accession>A0A4V1IS25</accession>
<feature type="compositionally biased region" description="Low complexity" evidence="1">
    <location>
        <begin position="134"/>
        <end position="163"/>
    </location>
</feature>
<feature type="compositionally biased region" description="Basic and acidic residues" evidence="1">
    <location>
        <begin position="310"/>
        <end position="320"/>
    </location>
</feature>
<dbReference type="AlphaFoldDB" id="A0A4V1IS25"/>
<feature type="region of interest" description="Disordered" evidence="1">
    <location>
        <begin position="73"/>
        <end position="104"/>
    </location>
</feature>